<organism evidence="2 3">
    <name type="scientific">Paenibacillus methanolicus</name>
    <dbReference type="NCBI Taxonomy" id="582686"/>
    <lineage>
        <taxon>Bacteria</taxon>
        <taxon>Bacillati</taxon>
        <taxon>Bacillota</taxon>
        <taxon>Bacilli</taxon>
        <taxon>Bacillales</taxon>
        <taxon>Paenibacillaceae</taxon>
        <taxon>Paenibacillus</taxon>
    </lineage>
</organism>
<keyword evidence="1" id="KW-1133">Transmembrane helix</keyword>
<dbReference type="RefSeq" id="WP_187434550.1">
    <property type="nucleotide sequence ID" value="NZ_VNHS01000018.1"/>
</dbReference>
<proteinExistence type="predicted"/>
<dbReference type="AlphaFoldDB" id="A0A5S5BQW6"/>
<comment type="caution">
    <text evidence="2">The sequence shown here is derived from an EMBL/GenBank/DDBJ whole genome shotgun (WGS) entry which is preliminary data.</text>
</comment>
<protein>
    <submittedName>
        <fullName evidence="2">Uncharacterized protein</fullName>
    </submittedName>
</protein>
<keyword evidence="1" id="KW-0812">Transmembrane</keyword>
<feature type="transmembrane region" description="Helical" evidence="1">
    <location>
        <begin position="31"/>
        <end position="50"/>
    </location>
</feature>
<name>A0A5S5BQW6_9BACL</name>
<reference evidence="2 3" key="1">
    <citation type="submission" date="2019-07" db="EMBL/GenBank/DDBJ databases">
        <title>Genomic Encyclopedia of Type Strains, Phase III (KMG-III): the genomes of soil and plant-associated and newly described type strains.</title>
        <authorList>
            <person name="Whitman W."/>
        </authorList>
    </citation>
    <scope>NUCLEOTIDE SEQUENCE [LARGE SCALE GENOMIC DNA]</scope>
    <source>
        <strain evidence="2 3">BL24</strain>
    </source>
</reference>
<evidence type="ECO:0000256" key="1">
    <source>
        <dbReference type="SAM" id="Phobius"/>
    </source>
</evidence>
<dbReference type="EMBL" id="VNHS01000018">
    <property type="protein sequence ID" value="TYP68686.1"/>
    <property type="molecule type" value="Genomic_DNA"/>
</dbReference>
<gene>
    <name evidence="2" type="ORF">BCM02_11883</name>
</gene>
<accession>A0A5S5BQW6</accession>
<dbReference type="Proteomes" id="UP000323257">
    <property type="component" value="Unassembled WGS sequence"/>
</dbReference>
<sequence length="53" mass="6297">MAMVDRNVDIEERHVEKKHDSSMVASTFIKYAAYVVIFFGLLYFLVQYVFPMF</sequence>
<evidence type="ECO:0000313" key="3">
    <source>
        <dbReference type="Proteomes" id="UP000323257"/>
    </source>
</evidence>
<keyword evidence="3" id="KW-1185">Reference proteome</keyword>
<keyword evidence="1" id="KW-0472">Membrane</keyword>
<evidence type="ECO:0000313" key="2">
    <source>
        <dbReference type="EMBL" id="TYP68686.1"/>
    </source>
</evidence>